<comment type="caution">
    <text evidence="1">The sequence shown here is derived from an EMBL/GenBank/DDBJ whole genome shotgun (WGS) entry which is preliminary data.</text>
</comment>
<dbReference type="Proteomes" id="UP000828941">
    <property type="component" value="Chromosome 2"/>
</dbReference>
<keyword evidence="2" id="KW-1185">Reference proteome</keyword>
<organism evidence="1 2">
    <name type="scientific">Bauhinia variegata</name>
    <name type="common">Purple orchid tree</name>
    <name type="synonym">Phanera variegata</name>
    <dbReference type="NCBI Taxonomy" id="167791"/>
    <lineage>
        <taxon>Eukaryota</taxon>
        <taxon>Viridiplantae</taxon>
        <taxon>Streptophyta</taxon>
        <taxon>Embryophyta</taxon>
        <taxon>Tracheophyta</taxon>
        <taxon>Spermatophyta</taxon>
        <taxon>Magnoliopsida</taxon>
        <taxon>eudicotyledons</taxon>
        <taxon>Gunneridae</taxon>
        <taxon>Pentapetalae</taxon>
        <taxon>rosids</taxon>
        <taxon>fabids</taxon>
        <taxon>Fabales</taxon>
        <taxon>Fabaceae</taxon>
        <taxon>Cercidoideae</taxon>
        <taxon>Cercideae</taxon>
        <taxon>Bauhiniinae</taxon>
        <taxon>Bauhinia</taxon>
    </lineage>
</organism>
<protein>
    <submittedName>
        <fullName evidence="1">Uncharacterized protein</fullName>
    </submittedName>
</protein>
<proteinExistence type="predicted"/>
<evidence type="ECO:0000313" key="2">
    <source>
        <dbReference type="Proteomes" id="UP000828941"/>
    </source>
</evidence>
<evidence type="ECO:0000313" key="1">
    <source>
        <dbReference type="EMBL" id="KAI4354996.1"/>
    </source>
</evidence>
<reference evidence="1 2" key="1">
    <citation type="journal article" date="2022" name="DNA Res.">
        <title>Chromosomal-level genome assembly of the orchid tree Bauhinia variegata (Leguminosae; Cercidoideae) supports the allotetraploid origin hypothesis of Bauhinia.</title>
        <authorList>
            <person name="Zhong Y."/>
            <person name="Chen Y."/>
            <person name="Zheng D."/>
            <person name="Pang J."/>
            <person name="Liu Y."/>
            <person name="Luo S."/>
            <person name="Meng S."/>
            <person name="Qian L."/>
            <person name="Wei D."/>
            <person name="Dai S."/>
            <person name="Zhou R."/>
        </authorList>
    </citation>
    <scope>NUCLEOTIDE SEQUENCE [LARGE SCALE GENOMIC DNA]</scope>
    <source>
        <strain evidence="1">BV-YZ2020</strain>
    </source>
</reference>
<gene>
    <name evidence="1" type="ORF">L6164_003815</name>
</gene>
<accession>A0ACB9Q2G1</accession>
<sequence>METLKASSRSLEITVISGENLYVNGNPVTDNAYVVVRAESINSYTTSKSRESGSHPSWNEKFLIDIPLHARSITFEVLCKMPTGAVRPVGVARIALSDFLATGSVPENLQFLSYRLRNWDGRRNGVINFSVKMTTPEYSTPAKGMMVCSGEFEREEITGVHVGDKINSNGVAIGIPIQWSYPTKILTCK</sequence>
<name>A0ACB9Q2G1_BAUVA</name>
<dbReference type="EMBL" id="CM039427">
    <property type="protein sequence ID" value="KAI4354996.1"/>
    <property type="molecule type" value="Genomic_DNA"/>
</dbReference>